<evidence type="ECO:0008006" key="3">
    <source>
        <dbReference type="Google" id="ProtNLM"/>
    </source>
</evidence>
<dbReference type="AlphaFoldDB" id="A0A7W8FT22"/>
<organism evidence="1 2">
    <name type="scientific">Planococcus koreensis</name>
    <dbReference type="NCBI Taxonomy" id="112331"/>
    <lineage>
        <taxon>Bacteria</taxon>
        <taxon>Bacillati</taxon>
        <taxon>Bacillota</taxon>
        <taxon>Bacilli</taxon>
        <taxon>Bacillales</taxon>
        <taxon>Caryophanaceae</taxon>
        <taxon>Planococcus</taxon>
    </lineage>
</organism>
<comment type="caution">
    <text evidence="1">The sequence shown here is derived from an EMBL/GenBank/DDBJ whole genome shotgun (WGS) entry which is preliminary data.</text>
</comment>
<evidence type="ECO:0000313" key="1">
    <source>
        <dbReference type="EMBL" id="MBB5181149.1"/>
    </source>
</evidence>
<dbReference type="Proteomes" id="UP000525923">
    <property type="component" value="Unassembled WGS sequence"/>
</dbReference>
<dbReference type="RefSeq" id="WP_135502501.1">
    <property type="nucleotide sequence ID" value="NZ_JACHHE010000007.1"/>
</dbReference>
<dbReference type="OrthoDB" id="1954789at2"/>
<sequence length="172" mass="19708">MKKAGLILLSFVLFACQPKEEEQSIKDGMPEEMPSDFNFSLQFGIQQKNEINTFEGKLTKDLIADGVATSDLILTEDEMEDIYVRMREIKIAEPKDFTPEPVNGEVCTQEPHEEDEWNIVINDETLPHSISGSFCEPTDDAEQLIKLRNEVVNEIKRKEEYKSFPESRGGYE</sequence>
<proteinExistence type="predicted"/>
<name>A0A7W8FT22_9BACL</name>
<gene>
    <name evidence="1" type="ORF">HNQ44_002614</name>
</gene>
<accession>A0A7W8FT22</accession>
<dbReference type="PROSITE" id="PS51257">
    <property type="entry name" value="PROKAR_LIPOPROTEIN"/>
    <property type="match status" value="1"/>
</dbReference>
<protein>
    <recommendedName>
        <fullName evidence="3">Lipoprotein</fullName>
    </recommendedName>
</protein>
<dbReference type="EMBL" id="JACHHE010000007">
    <property type="protein sequence ID" value="MBB5181149.1"/>
    <property type="molecule type" value="Genomic_DNA"/>
</dbReference>
<reference evidence="1 2" key="1">
    <citation type="submission" date="2020-08" db="EMBL/GenBank/DDBJ databases">
        <title>Genomic Encyclopedia of Type Strains, Phase IV (KMG-IV): sequencing the most valuable type-strain genomes for metagenomic binning, comparative biology and taxonomic classification.</title>
        <authorList>
            <person name="Goeker M."/>
        </authorList>
    </citation>
    <scope>NUCLEOTIDE SEQUENCE [LARGE SCALE GENOMIC DNA]</scope>
    <source>
        <strain evidence="1 2">DSM 15895</strain>
    </source>
</reference>
<evidence type="ECO:0000313" key="2">
    <source>
        <dbReference type="Proteomes" id="UP000525923"/>
    </source>
</evidence>
<keyword evidence="2" id="KW-1185">Reference proteome</keyword>